<dbReference type="Proteomes" id="UP000633365">
    <property type="component" value="Unassembled WGS sequence"/>
</dbReference>
<gene>
    <name evidence="1" type="ORF">JKK62_12765</name>
</gene>
<proteinExistence type="predicted"/>
<name>A0A934WTD3_9FIRM</name>
<reference evidence="1" key="1">
    <citation type="submission" date="2021-01" db="EMBL/GenBank/DDBJ databases">
        <title>Genome public.</title>
        <authorList>
            <person name="Liu C."/>
            <person name="Sun Q."/>
        </authorList>
    </citation>
    <scope>NUCLEOTIDE SEQUENCE</scope>
    <source>
        <strain evidence="1">M6</strain>
    </source>
</reference>
<sequence>MQPIITTNFSKTKNYPKNSTHKNKYTLNITLNTDKDYFLDEGSIETMFGKLQETAKTMFIPKSERYAEQEKSI</sequence>
<dbReference type="AlphaFoldDB" id="A0A934WTD3"/>
<dbReference type="RefSeq" id="WP_201428221.1">
    <property type="nucleotide sequence ID" value="NZ_JAEQMG010000140.1"/>
</dbReference>
<dbReference type="EMBL" id="JAEQMG010000140">
    <property type="protein sequence ID" value="MBK6089500.1"/>
    <property type="molecule type" value="Genomic_DNA"/>
</dbReference>
<organism evidence="1 2">
    <name type="scientific">Ruminococcus difficilis</name>
    <dbReference type="NCBI Taxonomy" id="2763069"/>
    <lineage>
        <taxon>Bacteria</taxon>
        <taxon>Bacillati</taxon>
        <taxon>Bacillota</taxon>
        <taxon>Clostridia</taxon>
        <taxon>Eubacteriales</taxon>
        <taxon>Oscillospiraceae</taxon>
        <taxon>Ruminococcus</taxon>
    </lineage>
</organism>
<evidence type="ECO:0000313" key="1">
    <source>
        <dbReference type="EMBL" id="MBK6089500.1"/>
    </source>
</evidence>
<evidence type="ECO:0000313" key="2">
    <source>
        <dbReference type="Proteomes" id="UP000633365"/>
    </source>
</evidence>
<comment type="caution">
    <text evidence="1">The sequence shown here is derived from an EMBL/GenBank/DDBJ whole genome shotgun (WGS) entry which is preliminary data.</text>
</comment>
<protein>
    <submittedName>
        <fullName evidence="1">Uncharacterized protein</fullName>
    </submittedName>
</protein>
<accession>A0A934WTD3</accession>
<keyword evidence="2" id="KW-1185">Reference proteome</keyword>